<keyword evidence="7" id="KW-0444">Lipid biosynthesis</keyword>
<keyword evidence="12 17" id="KW-0472">Membrane</keyword>
<feature type="transmembrane region" description="Helical" evidence="17">
    <location>
        <begin position="146"/>
        <end position="164"/>
    </location>
</feature>
<dbReference type="Pfam" id="PF01066">
    <property type="entry name" value="CDP-OH_P_transf"/>
    <property type="match status" value="1"/>
</dbReference>
<evidence type="ECO:0000256" key="4">
    <source>
        <dbReference type="ARBA" id="ARBA00010441"/>
    </source>
</evidence>
<evidence type="ECO:0000256" key="8">
    <source>
        <dbReference type="ARBA" id="ARBA00022679"/>
    </source>
</evidence>
<keyword evidence="9 17" id="KW-0812">Transmembrane</keyword>
<dbReference type="KEGG" id="far:ABE41_017930"/>
<dbReference type="Proteomes" id="UP000077412">
    <property type="component" value="Chromosome"/>
</dbReference>
<evidence type="ECO:0000256" key="10">
    <source>
        <dbReference type="ARBA" id="ARBA00022989"/>
    </source>
</evidence>
<evidence type="ECO:0000256" key="7">
    <source>
        <dbReference type="ARBA" id="ARBA00022516"/>
    </source>
</evidence>
<keyword evidence="11" id="KW-0443">Lipid metabolism</keyword>
<dbReference type="InterPro" id="IPR048254">
    <property type="entry name" value="CDP_ALCOHOL_P_TRANSF_CS"/>
</dbReference>
<reference evidence="18 19" key="1">
    <citation type="submission" date="2016-08" db="EMBL/GenBank/DDBJ databases">
        <title>Complete genome sequence of Fictibacillus arsenicus G25-54, a strain with toxicity to nematodes and a potential arsenic-resistance activity.</title>
        <authorList>
            <person name="Zheng Z."/>
        </authorList>
    </citation>
    <scope>NUCLEOTIDE SEQUENCE [LARGE SCALE GENOMIC DNA]</scope>
    <source>
        <strain evidence="18 19">G25-54</strain>
    </source>
</reference>
<evidence type="ECO:0000313" key="18">
    <source>
        <dbReference type="EMBL" id="ANX13895.1"/>
    </source>
</evidence>
<evidence type="ECO:0000256" key="12">
    <source>
        <dbReference type="ARBA" id="ARBA00023136"/>
    </source>
</evidence>
<dbReference type="Gene3D" id="1.20.120.1760">
    <property type="match status" value="1"/>
</dbReference>
<evidence type="ECO:0000313" key="19">
    <source>
        <dbReference type="Proteomes" id="UP000077412"/>
    </source>
</evidence>
<dbReference type="OrthoDB" id="9777147at2"/>
<accession>A0A1B1Z8Y5</accession>
<dbReference type="AlphaFoldDB" id="A0A1B1Z8Y5"/>
<evidence type="ECO:0000256" key="16">
    <source>
        <dbReference type="RuleBase" id="RU003750"/>
    </source>
</evidence>
<evidence type="ECO:0000256" key="14">
    <source>
        <dbReference type="ARBA" id="ARBA00023264"/>
    </source>
</evidence>
<dbReference type="GO" id="GO:0012505">
    <property type="term" value="C:endomembrane system"/>
    <property type="evidence" value="ECO:0007669"/>
    <property type="project" value="UniProtKB-SubCell"/>
</dbReference>
<feature type="transmembrane region" description="Helical" evidence="17">
    <location>
        <begin position="120"/>
        <end position="140"/>
    </location>
</feature>
<organism evidence="18 19">
    <name type="scientific">Fictibacillus arsenicus</name>
    <dbReference type="NCBI Taxonomy" id="255247"/>
    <lineage>
        <taxon>Bacteria</taxon>
        <taxon>Bacillati</taxon>
        <taxon>Bacillota</taxon>
        <taxon>Bacilli</taxon>
        <taxon>Bacillales</taxon>
        <taxon>Fictibacillaceae</taxon>
        <taxon>Fictibacillus</taxon>
    </lineage>
</organism>
<dbReference type="InterPro" id="IPR043130">
    <property type="entry name" value="CDP-OH_PTrfase_TM_dom"/>
</dbReference>
<sequence length="241" mass="27279">MKKHIPNLLTLGNLFCGFLSIGYAAHGDFRNAAMLIFIAMMLDAVDGRAARILGVSGTLGKELDSLADVVSFGVAPAFIAANSYFAGLGMWGYVLAGLFPLFGAYRLARFNITDSEESMKYFKGIPIPPAGGIVVFLVFFVKMIPLWIFVLIFYGVALMMVSTIKIPSLKDIPLPRYGTIITLFLFYMFYLLAKNKFESVPIFFYVALITYFLFISVRFIKVKEIKIIRRKRKPRNKRRRF</sequence>
<evidence type="ECO:0000256" key="9">
    <source>
        <dbReference type="ARBA" id="ARBA00022692"/>
    </source>
</evidence>
<evidence type="ECO:0000256" key="13">
    <source>
        <dbReference type="ARBA" id="ARBA00023209"/>
    </source>
</evidence>
<name>A0A1B1Z8Y5_9BACL</name>
<keyword evidence="14" id="KW-1208">Phospholipid metabolism</keyword>
<comment type="similarity">
    <text evidence="4 16">Belongs to the CDP-alcohol phosphatidyltransferase class-I family.</text>
</comment>
<dbReference type="GO" id="GO:0016020">
    <property type="term" value="C:membrane"/>
    <property type="evidence" value="ECO:0007669"/>
    <property type="project" value="UniProtKB-SubCell"/>
</dbReference>
<dbReference type="InterPro" id="IPR000462">
    <property type="entry name" value="CDP-OH_P_trans"/>
</dbReference>
<evidence type="ECO:0000256" key="11">
    <source>
        <dbReference type="ARBA" id="ARBA00023098"/>
    </source>
</evidence>
<protein>
    <recommendedName>
        <fullName evidence="6">CDP-diacylglycerol--serine O-phosphatidyltransferase</fullName>
        <ecNumber evidence="5">2.7.8.8</ecNumber>
    </recommendedName>
    <alternativeName>
        <fullName evidence="15">Phosphatidylserine synthase</fullName>
    </alternativeName>
</protein>
<feature type="transmembrane region" description="Helical" evidence="17">
    <location>
        <begin position="91"/>
        <end position="108"/>
    </location>
</feature>
<gene>
    <name evidence="18" type="ORF">ABE41_017930</name>
</gene>
<dbReference type="NCBIfam" id="TIGR00473">
    <property type="entry name" value="pssA"/>
    <property type="match status" value="1"/>
</dbReference>
<feature type="transmembrane region" description="Helical" evidence="17">
    <location>
        <begin position="176"/>
        <end position="193"/>
    </location>
</feature>
<evidence type="ECO:0000256" key="1">
    <source>
        <dbReference type="ARBA" id="ARBA00000287"/>
    </source>
</evidence>
<evidence type="ECO:0000256" key="17">
    <source>
        <dbReference type="SAM" id="Phobius"/>
    </source>
</evidence>
<dbReference type="GO" id="GO:0003882">
    <property type="term" value="F:CDP-diacylglycerol-serine O-phosphatidyltransferase activity"/>
    <property type="evidence" value="ECO:0007669"/>
    <property type="project" value="UniProtKB-EC"/>
</dbReference>
<keyword evidence="10 17" id="KW-1133">Transmembrane helix</keyword>
<dbReference type="EC" id="2.7.8.8" evidence="5"/>
<evidence type="ECO:0000256" key="6">
    <source>
        <dbReference type="ARBA" id="ARBA00017171"/>
    </source>
</evidence>
<evidence type="ECO:0000256" key="15">
    <source>
        <dbReference type="ARBA" id="ARBA00032361"/>
    </source>
</evidence>
<dbReference type="PROSITE" id="PS00379">
    <property type="entry name" value="CDP_ALCOHOL_P_TRANSF"/>
    <property type="match status" value="1"/>
</dbReference>
<evidence type="ECO:0000256" key="3">
    <source>
        <dbReference type="ARBA" id="ARBA00004308"/>
    </source>
</evidence>
<comment type="catalytic activity">
    <reaction evidence="1">
        <text>a CDP-1,2-diacyl-sn-glycerol + L-serine = a 1,2-diacyl-sn-glycero-3-phospho-L-serine + CMP + H(+)</text>
        <dbReference type="Rhea" id="RHEA:16913"/>
        <dbReference type="ChEBI" id="CHEBI:15378"/>
        <dbReference type="ChEBI" id="CHEBI:33384"/>
        <dbReference type="ChEBI" id="CHEBI:57262"/>
        <dbReference type="ChEBI" id="CHEBI:58332"/>
        <dbReference type="ChEBI" id="CHEBI:60377"/>
        <dbReference type="EC" id="2.7.8.8"/>
    </reaction>
</comment>
<keyword evidence="13" id="KW-0594">Phospholipid biosynthesis</keyword>
<dbReference type="STRING" id="255247.ABE41_017930"/>
<proteinExistence type="inferred from homology"/>
<keyword evidence="8 16" id="KW-0808">Transferase</keyword>
<dbReference type="EMBL" id="CP016761">
    <property type="protein sequence ID" value="ANX13895.1"/>
    <property type="molecule type" value="Genomic_DNA"/>
</dbReference>
<comment type="subcellular location">
    <subcellularLocation>
        <location evidence="3">Endomembrane system</location>
    </subcellularLocation>
    <subcellularLocation>
        <location evidence="2">Membrane</location>
        <topology evidence="2">Multi-pass membrane protein</topology>
    </subcellularLocation>
</comment>
<keyword evidence="19" id="KW-1185">Reference proteome</keyword>
<evidence type="ECO:0000256" key="2">
    <source>
        <dbReference type="ARBA" id="ARBA00004141"/>
    </source>
</evidence>
<dbReference type="RefSeq" id="WP_066293343.1">
    <property type="nucleotide sequence ID" value="NZ_CP016761.1"/>
</dbReference>
<dbReference type="GO" id="GO:0008654">
    <property type="term" value="P:phospholipid biosynthetic process"/>
    <property type="evidence" value="ECO:0007669"/>
    <property type="project" value="UniProtKB-KW"/>
</dbReference>
<dbReference type="InterPro" id="IPR004533">
    <property type="entry name" value="CDP-diaglyc--ser_O-PTrfase"/>
</dbReference>
<feature type="transmembrane region" description="Helical" evidence="17">
    <location>
        <begin position="199"/>
        <end position="220"/>
    </location>
</feature>
<evidence type="ECO:0000256" key="5">
    <source>
        <dbReference type="ARBA" id="ARBA00013174"/>
    </source>
</evidence>